<evidence type="ECO:0000256" key="2">
    <source>
        <dbReference type="ARBA" id="ARBA00022840"/>
    </source>
</evidence>
<dbReference type="InterPro" id="IPR014729">
    <property type="entry name" value="Rossmann-like_a/b/a_fold"/>
</dbReference>
<proteinExistence type="predicted"/>
<dbReference type="InterPro" id="IPR020635">
    <property type="entry name" value="Tyr_kinase_cat_dom"/>
</dbReference>
<feature type="compositionally biased region" description="Polar residues" evidence="3">
    <location>
        <begin position="721"/>
        <end position="730"/>
    </location>
</feature>
<dbReference type="Gene3D" id="1.10.510.10">
    <property type="entry name" value="Transferase(Phosphotransferase) domain 1"/>
    <property type="match status" value="1"/>
</dbReference>
<feature type="domain" description="Protein kinase" evidence="4">
    <location>
        <begin position="431"/>
        <end position="708"/>
    </location>
</feature>
<dbReference type="SUPFAM" id="SSF52402">
    <property type="entry name" value="Adenine nucleotide alpha hydrolases-like"/>
    <property type="match status" value="1"/>
</dbReference>
<dbReference type="PROSITE" id="PS00109">
    <property type="entry name" value="PROTEIN_KINASE_TYR"/>
    <property type="match status" value="1"/>
</dbReference>
<organism evidence="5 6">
    <name type="scientific">Taxus chinensis</name>
    <name type="common">Chinese yew</name>
    <name type="synonym">Taxus wallichiana var. chinensis</name>
    <dbReference type="NCBI Taxonomy" id="29808"/>
    <lineage>
        <taxon>Eukaryota</taxon>
        <taxon>Viridiplantae</taxon>
        <taxon>Streptophyta</taxon>
        <taxon>Embryophyta</taxon>
        <taxon>Tracheophyta</taxon>
        <taxon>Spermatophyta</taxon>
        <taxon>Pinopsida</taxon>
        <taxon>Pinidae</taxon>
        <taxon>Conifers II</taxon>
        <taxon>Cupressales</taxon>
        <taxon>Taxaceae</taxon>
        <taxon>Taxus</taxon>
    </lineage>
</organism>
<evidence type="ECO:0000259" key="4">
    <source>
        <dbReference type="PROSITE" id="PS50011"/>
    </source>
</evidence>
<feature type="region of interest" description="Disordered" evidence="3">
    <location>
        <begin position="721"/>
        <end position="766"/>
    </location>
</feature>
<dbReference type="SMART" id="SM00219">
    <property type="entry name" value="TyrKc"/>
    <property type="match status" value="1"/>
</dbReference>
<sequence>MFRQKFQLNHKSAIWKVFHMAALDGKGNIMRKRRRSIEGGGTGCTQTVIVGFDASKDIAGHALEWALKNALQPGDSIILLAILPPIPFHSFFKVHPGWAKLLGWFRPGVRTQEEIADYCSQLLGNLDKTTKLMKLSSEVKILQVAGKGTVAREAEKHCASWIILDRHLSSEGDFCAKSLQCNVVVVDHLVSKFLRLNLKHSQGVHALPFEEAIESSSFSLPALIPAHTANPSTMKDLLFGKTITEFSENEKLSSSLGFDTSIAQDSANSYPASSSDQSMLYVQHKPKFDFRDKSNPTKQGNGLPGWDFAEEKKLTLESIEFEFGDKTNPMEQGNALPSWDFTGEENFRLESSNDAPLQVMNKPVQKIRRRFQKMEPSVETYVNTHKKAPGEISHTKRAMSLCSICQQRAPAFGQPPRKFSYKDLEYATDGFLHTNFLAEGGYGPVYKGILPDGQLVAVKQHKVAIKQQCAPEFCAEVEVLSCAQHKNIVRLIGYCRERGKWLLVYQFACNGSLDNHLYGGVTQLDWKSRQKVAIGVARGLRYLHEECHGGCIIHRDLRPSNILLTHDFEAMVGDFGLARWQPDGQSAEETRIIGTLGYLAPEYTLTGQITEKADVFSFGVILLEIVSGRNAIDICKNRRQQRLSEWARPILEKGITHELIDPRLENRFSEHELQCMMYAASMCIDEDPKARPRISQVLRILEGDHTYEKVCSLISSSRETSLPETHLTSQKTRDVEGRTFSNGNSTSRGQVKHSQNVASDIPVNKP</sequence>
<keyword evidence="2" id="KW-0067">ATP-binding</keyword>
<dbReference type="Proteomes" id="UP000824469">
    <property type="component" value="Unassembled WGS sequence"/>
</dbReference>
<accession>A0AA38GVV6</accession>
<dbReference type="EMBL" id="JAHRHJ020000001">
    <property type="protein sequence ID" value="KAH9329203.1"/>
    <property type="molecule type" value="Genomic_DNA"/>
</dbReference>
<dbReference type="PANTHER" id="PTHR47989:SF37">
    <property type="entry name" value="INACTIVE PROTEIN KINASE SELMODRAFT_444075"/>
    <property type="match status" value="1"/>
</dbReference>
<evidence type="ECO:0000313" key="5">
    <source>
        <dbReference type="EMBL" id="KAH9329203.1"/>
    </source>
</evidence>
<gene>
    <name evidence="5" type="ORF">KI387_001311</name>
</gene>
<dbReference type="InterPro" id="IPR000719">
    <property type="entry name" value="Prot_kinase_dom"/>
</dbReference>
<dbReference type="PANTHER" id="PTHR47989">
    <property type="entry name" value="OS01G0750732 PROTEIN"/>
    <property type="match status" value="1"/>
</dbReference>
<dbReference type="Gene3D" id="3.40.50.620">
    <property type="entry name" value="HUPs"/>
    <property type="match status" value="1"/>
</dbReference>
<dbReference type="InterPro" id="IPR011009">
    <property type="entry name" value="Kinase-like_dom_sf"/>
</dbReference>
<evidence type="ECO:0000256" key="3">
    <source>
        <dbReference type="SAM" id="MobiDB-lite"/>
    </source>
</evidence>
<dbReference type="GO" id="GO:0005524">
    <property type="term" value="F:ATP binding"/>
    <property type="evidence" value="ECO:0007669"/>
    <property type="project" value="UniProtKB-KW"/>
</dbReference>
<protein>
    <recommendedName>
        <fullName evidence="4">Protein kinase domain-containing protein</fullName>
    </recommendedName>
</protein>
<dbReference type="Gene3D" id="3.30.200.20">
    <property type="entry name" value="Phosphorylase Kinase, domain 1"/>
    <property type="match status" value="1"/>
</dbReference>
<evidence type="ECO:0000256" key="1">
    <source>
        <dbReference type="ARBA" id="ARBA00022741"/>
    </source>
</evidence>
<dbReference type="Pfam" id="PF07714">
    <property type="entry name" value="PK_Tyr_Ser-Thr"/>
    <property type="match status" value="1"/>
</dbReference>
<reference evidence="5 6" key="1">
    <citation type="journal article" date="2021" name="Nat. Plants">
        <title>The Taxus genome provides insights into paclitaxel biosynthesis.</title>
        <authorList>
            <person name="Xiong X."/>
            <person name="Gou J."/>
            <person name="Liao Q."/>
            <person name="Li Y."/>
            <person name="Zhou Q."/>
            <person name="Bi G."/>
            <person name="Li C."/>
            <person name="Du R."/>
            <person name="Wang X."/>
            <person name="Sun T."/>
            <person name="Guo L."/>
            <person name="Liang H."/>
            <person name="Lu P."/>
            <person name="Wu Y."/>
            <person name="Zhang Z."/>
            <person name="Ro D.K."/>
            <person name="Shang Y."/>
            <person name="Huang S."/>
            <person name="Yan J."/>
        </authorList>
    </citation>
    <scope>NUCLEOTIDE SEQUENCE [LARGE SCALE GENOMIC DNA]</scope>
    <source>
        <strain evidence="5">Ta-2019</strain>
    </source>
</reference>
<evidence type="ECO:0000313" key="6">
    <source>
        <dbReference type="Proteomes" id="UP000824469"/>
    </source>
</evidence>
<dbReference type="SUPFAM" id="SSF56112">
    <property type="entry name" value="Protein kinase-like (PK-like)"/>
    <property type="match status" value="1"/>
</dbReference>
<feature type="compositionally biased region" description="Polar residues" evidence="3">
    <location>
        <begin position="739"/>
        <end position="758"/>
    </location>
</feature>
<keyword evidence="1" id="KW-0547">Nucleotide-binding</keyword>
<dbReference type="FunFam" id="3.30.200.20:FF:000162">
    <property type="entry name" value="Adenine nucleotide alpha hydrolase-like domain kinase"/>
    <property type="match status" value="1"/>
</dbReference>
<keyword evidence="6" id="KW-1185">Reference proteome</keyword>
<dbReference type="GO" id="GO:0004713">
    <property type="term" value="F:protein tyrosine kinase activity"/>
    <property type="evidence" value="ECO:0007669"/>
    <property type="project" value="InterPro"/>
</dbReference>
<dbReference type="CDD" id="cd14066">
    <property type="entry name" value="STKc_IRAK"/>
    <property type="match status" value="1"/>
</dbReference>
<dbReference type="PROSITE" id="PS50011">
    <property type="entry name" value="PROTEIN_KINASE_DOM"/>
    <property type="match status" value="1"/>
</dbReference>
<dbReference type="AlphaFoldDB" id="A0AA38GVV6"/>
<dbReference type="InterPro" id="IPR001245">
    <property type="entry name" value="Ser-Thr/Tyr_kinase_cat_dom"/>
</dbReference>
<name>A0AA38GVV6_TAXCH</name>
<comment type="caution">
    <text evidence="5">The sequence shown here is derived from an EMBL/GenBank/DDBJ whole genome shotgun (WGS) entry which is preliminary data.</text>
</comment>
<dbReference type="FunFam" id="1.10.510.10:FF:000298">
    <property type="entry name" value="Adenine nucleotide alpha hydrolase-like domain kinase"/>
    <property type="match status" value="1"/>
</dbReference>
<feature type="non-terminal residue" evidence="5">
    <location>
        <position position="766"/>
    </location>
</feature>
<dbReference type="InterPro" id="IPR008266">
    <property type="entry name" value="Tyr_kinase_AS"/>
</dbReference>